<dbReference type="Pfam" id="PF02518">
    <property type="entry name" value="HATPase_c"/>
    <property type="match status" value="1"/>
</dbReference>
<dbReference type="InterPro" id="IPR003594">
    <property type="entry name" value="HATPase_dom"/>
</dbReference>
<evidence type="ECO:0000256" key="5">
    <source>
        <dbReference type="ARBA" id="ARBA00022692"/>
    </source>
</evidence>
<dbReference type="Proteomes" id="UP001180081">
    <property type="component" value="Unassembled WGS sequence"/>
</dbReference>
<sequence length="404" mass="43555">MPHTALLAILRRIVLLRGLTLCAYASAMLLAVLLFRWQLPLLSLGFICLLLLAYNGFSLWRLRLAQGGVAVSEGEIGRQLAMDICGHSLWLFFLGGATNPFTAWFLLPLTIAAASLPGRLVWPLTALTIACYSLLLLWYQPLPLNESDLAQAFFLHTTGMWVAFVAAALIVAGLVARIGQQLRANEQALAEAREAALRQQQVLGLAIQAAGAAHRLGTPLATLTVLTDELLAEQAGQGQLADDLRLMQRQLQACRSELQRLRAEADASTSQPADSAVAMLLEDWQVVRPQARLDYQLLGLGEPPRLMLDFALRQALLNLLDNAADASPDWQGVILDWSAHGVQLDIADAGPGFDGKPAGDTVAGLGMGLALAISALERVGARLDWLARPQGGTCVRVVFPLEGR</sequence>
<reference evidence="11" key="2">
    <citation type="submission" date="2023-06" db="EMBL/GenBank/DDBJ databases">
        <authorList>
            <person name="Lucena T."/>
            <person name="Sun Q."/>
        </authorList>
    </citation>
    <scope>NUCLEOTIDE SEQUENCE</scope>
    <source>
        <strain evidence="11">CECT 7703</strain>
    </source>
</reference>
<evidence type="ECO:0000256" key="9">
    <source>
        <dbReference type="SAM" id="Phobius"/>
    </source>
</evidence>
<comment type="catalytic activity">
    <reaction evidence="1">
        <text>ATP + protein L-histidine = ADP + protein N-phospho-L-histidine.</text>
        <dbReference type="EC" id="2.7.13.3"/>
    </reaction>
</comment>
<keyword evidence="4" id="KW-0808">Transferase</keyword>
<evidence type="ECO:0000259" key="10">
    <source>
        <dbReference type="PROSITE" id="PS50109"/>
    </source>
</evidence>
<dbReference type="SMART" id="SM00387">
    <property type="entry name" value="HATPase_c"/>
    <property type="match status" value="1"/>
</dbReference>
<dbReference type="PANTHER" id="PTHR45436">
    <property type="entry name" value="SENSOR HISTIDINE KINASE YKOH"/>
    <property type="match status" value="1"/>
</dbReference>
<dbReference type="InterPro" id="IPR050428">
    <property type="entry name" value="TCS_sensor_his_kinase"/>
</dbReference>
<dbReference type="RefSeq" id="WP_290334095.1">
    <property type="nucleotide sequence ID" value="NZ_JAUFPU010000018.1"/>
</dbReference>
<dbReference type="EC" id="2.7.13.3" evidence="2"/>
<feature type="domain" description="Histidine kinase" evidence="10">
    <location>
        <begin position="211"/>
        <end position="403"/>
    </location>
</feature>
<keyword evidence="3" id="KW-0597">Phosphoprotein</keyword>
<reference evidence="11" key="1">
    <citation type="journal article" date="2014" name="Int. J. Syst. Evol. Microbiol.">
        <title>Complete genome of a new Firmicutes species belonging to the dominant human colonic microbiota ('Ruminococcus bicirculans') reveals two chromosomes and a selective capacity to utilize plant glucans.</title>
        <authorList>
            <consortium name="NISC Comparative Sequencing Program"/>
            <person name="Wegmann U."/>
            <person name="Louis P."/>
            <person name="Goesmann A."/>
            <person name="Henrissat B."/>
            <person name="Duncan S.H."/>
            <person name="Flint H.J."/>
        </authorList>
    </citation>
    <scope>NUCLEOTIDE SEQUENCE</scope>
    <source>
        <strain evidence="11">CECT 7703</strain>
    </source>
</reference>
<organism evidence="11 12">
    <name type="scientific">Chitinimonas viridis</name>
    <dbReference type="NCBI Taxonomy" id="664880"/>
    <lineage>
        <taxon>Bacteria</taxon>
        <taxon>Pseudomonadati</taxon>
        <taxon>Pseudomonadota</taxon>
        <taxon>Betaproteobacteria</taxon>
        <taxon>Neisseriales</taxon>
        <taxon>Chitinibacteraceae</taxon>
        <taxon>Chitinimonas</taxon>
    </lineage>
</organism>
<evidence type="ECO:0000256" key="2">
    <source>
        <dbReference type="ARBA" id="ARBA00012438"/>
    </source>
</evidence>
<keyword evidence="5 9" id="KW-0812">Transmembrane</keyword>
<dbReference type="SUPFAM" id="SSF55874">
    <property type="entry name" value="ATPase domain of HSP90 chaperone/DNA topoisomerase II/histidine kinase"/>
    <property type="match status" value="1"/>
</dbReference>
<protein>
    <recommendedName>
        <fullName evidence="2">histidine kinase</fullName>
        <ecNumber evidence="2">2.7.13.3</ecNumber>
    </recommendedName>
</protein>
<proteinExistence type="predicted"/>
<gene>
    <name evidence="11" type="ORF">QWZ03_18565</name>
</gene>
<evidence type="ECO:0000256" key="8">
    <source>
        <dbReference type="SAM" id="Coils"/>
    </source>
</evidence>
<feature type="transmembrane region" description="Helical" evidence="9">
    <location>
        <begin position="120"/>
        <end position="140"/>
    </location>
</feature>
<dbReference type="EMBL" id="JAUFPU010000018">
    <property type="protein sequence ID" value="MDN3578774.1"/>
    <property type="molecule type" value="Genomic_DNA"/>
</dbReference>
<keyword evidence="6" id="KW-0418">Kinase</keyword>
<dbReference type="InterPro" id="IPR005467">
    <property type="entry name" value="His_kinase_dom"/>
</dbReference>
<keyword evidence="12" id="KW-1185">Reference proteome</keyword>
<feature type="transmembrane region" description="Helical" evidence="9">
    <location>
        <begin position="152"/>
        <end position="176"/>
    </location>
</feature>
<evidence type="ECO:0000313" key="11">
    <source>
        <dbReference type="EMBL" id="MDN3578774.1"/>
    </source>
</evidence>
<keyword evidence="8" id="KW-0175">Coiled coil</keyword>
<evidence type="ECO:0000256" key="7">
    <source>
        <dbReference type="ARBA" id="ARBA00022989"/>
    </source>
</evidence>
<evidence type="ECO:0000256" key="6">
    <source>
        <dbReference type="ARBA" id="ARBA00022777"/>
    </source>
</evidence>
<name>A0ABT8BBB4_9NEIS</name>
<evidence type="ECO:0000256" key="1">
    <source>
        <dbReference type="ARBA" id="ARBA00000085"/>
    </source>
</evidence>
<feature type="coiled-coil region" evidence="8">
    <location>
        <begin position="244"/>
        <end position="271"/>
    </location>
</feature>
<keyword evidence="7 9" id="KW-1133">Transmembrane helix</keyword>
<dbReference type="Gene3D" id="3.30.565.10">
    <property type="entry name" value="Histidine kinase-like ATPase, C-terminal domain"/>
    <property type="match status" value="1"/>
</dbReference>
<feature type="transmembrane region" description="Helical" evidence="9">
    <location>
        <begin position="14"/>
        <end position="35"/>
    </location>
</feature>
<dbReference type="PROSITE" id="PS50109">
    <property type="entry name" value="HIS_KIN"/>
    <property type="match status" value="1"/>
</dbReference>
<feature type="transmembrane region" description="Helical" evidence="9">
    <location>
        <begin position="41"/>
        <end position="60"/>
    </location>
</feature>
<dbReference type="InterPro" id="IPR036890">
    <property type="entry name" value="HATPase_C_sf"/>
</dbReference>
<accession>A0ABT8BBB4</accession>
<evidence type="ECO:0000256" key="3">
    <source>
        <dbReference type="ARBA" id="ARBA00022553"/>
    </source>
</evidence>
<dbReference type="PANTHER" id="PTHR45436:SF1">
    <property type="entry name" value="SENSOR PROTEIN QSEC"/>
    <property type="match status" value="1"/>
</dbReference>
<comment type="caution">
    <text evidence="11">The sequence shown here is derived from an EMBL/GenBank/DDBJ whole genome shotgun (WGS) entry which is preliminary data.</text>
</comment>
<evidence type="ECO:0000313" key="12">
    <source>
        <dbReference type="Proteomes" id="UP001180081"/>
    </source>
</evidence>
<keyword evidence="9" id="KW-0472">Membrane</keyword>
<evidence type="ECO:0000256" key="4">
    <source>
        <dbReference type="ARBA" id="ARBA00022679"/>
    </source>
</evidence>
<feature type="transmembrane region" description="Helical" evidence="9">
    <location>
        <begin position="89"/>
        <end position="114"/>
    </location>
</feature>